<dbReference type="RefSeq" id="WP_324266752.1">
    <property type="nucleotide sequence ID" value="NZ_JAWLNX010000011.1"/>
</dbReference>
<dbReference type="Pfam" id="PF00984">
    <property type="entry name" value="UDPG_MGDP_dh"/>
    <property type="match status" value="1"/>
</dbReference>
<keyword evidence="5" id="KW-1185">Reference proteome</keyword>
<evidence type="ECO:0000256" key="1">
    <source>
        <dbReference type="ARBA" id="ARBA00015132"/>
    </source>
</evidence>
<dbReference type="EMBL" id="JAWLNX010000011">
    <property type="protein sequence ID" value="MEB3369266.1"/>
    <property type="molecule type" value="Genomic_DNA"/>
</dbReference>
<gene>
    <name evidence="4" type="ORF">R4I43_17795</name>
</gene>
<evidence type="ECO:0000259" key="3">
    <source>
        <dbReference type="Pfam" id="PF00984"/>
    </source>
</evidence>
<accession>A0ABU6ACK1</accession>
<sequence length="245" mass="26129">MAVREPRARVLGEGLTAVAVATGLAWCGVRVSCARPDPAVVASEPWLPEVLRCLHRSGALSFGELAAIDAVFVCGADEPTAPPRSSVINCVLPPWESTRDLQEALGRPVVSNPQQLREGSALEDFLSADCQVLGADDAETLVRADVVLARLPASPLHCDVDSADLVPHATAGLLAVERQFFDELAQLCRAVGADVDRVIECVRADPRIGPDPDTEPRATSSRRAPTARLCEEHPPPVLAELETLR</sequence>
<dbReference type="Gene3D" id="3.40.50.720">
    <property type="entry name" value="NAD(P)-binding Rossmann-like Domain"/>
    <property type="match status" value="1"/>
</dbReference>
<dbReference type="Proteomes" id="UP001327093">
    <property type="component" value="Unassembled WGS sequence"/>
</dbReference>
<evidence type="ECO:0000256" key="2">
    <source>
        <dbReference type="SAM" id="MobiDB-lite"/>
    </source>
</evidence>
<dbReference type="PANTHER" id="PTHR43750:SF3">
    <property type="entry name" value="UDP-GLUCOSE 6-DEHYDROGENASE TUAD"/>
    <property type="match status" value="1"/>
</dbReference>
<feature type="compositionally biased region" description="Basic and acidic residues" evidence="2">
    <location>
        <begin position="205"/>
        <end position="216"/>
    </location>
</feature>
<dbReference type="Gene3D" id="1.10.1040.10">
    <property type="entry name" value="N-(1-d-carboxylethyl)-l-norvaline Dehydrogenase, domain 2"/>
    <property type="match status" value="1"/>
</dbReference>
<name>A0ABU6ACK1_9PSEU</name>
<proteinExistence type="predicted"/>
<reference evidence="4 5" key="1">
    <citation type="submission" date="2023-10" db="EMBL/GenBank/DDBJ databases">
        <title>Saccharopolyspora sp. nov., isolated from mangrove soil.</title>
        <authorList>
            <person name="Lu Y."/>
            <person name="Liu W."/>
        </authorList>
    </citation>
    <scope>NUCLEOTIDE SEQUENCE [LARGE SCALE GENOMIC DNA]</scope>
    <source>
        <strain evidence="4 5">S2-29</strain>
    </source>
</reference>
<feature type="region of interest" description="Disordered" evidence="2">
    <location>
        <begin position="205"/>
        <end position="235"/>
    </location>
</feature>
<evidence type="ECO:0000313" key="5">
    <source>
        <dbReference type="Proteomes" id="UP001327093"/>
    </source>
</evidence>
<feature type="domain" description="UDP-glucose/GDP-mannose dehydrogenase dimerisation" evidence="3">
    <location>
        <begin position="162"/>
        <end position="211"/>
    </location>
</feature>
<dbReference type="InterPro" id="IPR008927">
    <property type="entry name" value="6-PGluconate_DH-like_C_sf"/>
</dbReference>
<protein>
    <recommendedName>
        <fullName evidence="1">UDP-glucose 6-dehydrogenase</fullName>
    </recommendedName>
</protein>
<dbReference type="PANTHER" id="PTHR43750">
    <property type="entry name" value="UDP-GLUCOSE 6-DEHYDROGENASE TUAD"/>
    <property type="match status" value="1"/>
</dbReference>
<dbReference type="InterPro" id="IPR014026">
    <property type="entry name" value="UDP-Glc/GDP-Man_DH_dimer"/>
</dbReference>
<comment type="caution">
    <text evidence="4">The sequence shown here is derived from an EMBL/GenBank/DDBJ whole genome shotgun (WGS) entry which is preliminary data.</text>
</comment>
<dbReference type="SUPFAM" id="SSF48179">
    <property type="entry name" value="6-phosphogluconate dehydrogenase C-terminal domain-like"/>
    <property type="match status" value="1"/>
</dbReference>
<dbReference type="InterPro" id="IPR013328">
    <property type="entry name" value="6PGD_dom2"/>
</dbReference>
<evidence type="ECO:0000313" key="4">
    <source>
        <dbReference type="EMBL" id="MEB3369266.1"/>
    </source>
</evidence>
<feature type="compositionally biased region" description="Low complexity" evidence="2">
    <location>
        <begin position="217"/>
        <end position="228"/>
    </location>
</feature>
<organism evidence="4 5">
    <name type="scientific">Saccharopolyspora mangrovi</name>
    <dbReference type="NCBI Taxonomy" id="3082379"/>
    <lineage>
        <taxon>Bacteria</taxon>
        <taxon>Bacillati</taxon>
        <taxon>Actinomycetota</taxon>
        <taxon>Actinomycetes</taxon>
        <taxon>Pseudonocardiales</taxon>
        <taxon>Pseudonocardiaceae</taxon>
        <taxon>Saccharopolyspora</taxon>
    </lineage>
</organism>